<evidence type="ECO:0000259" key="9">
    <source>
        <dbReference type="Pfam" id="PF22837"/>
    </source>
</evidence>
<dbReference type="Pfam" id="PF02384">
    <property type="entry name" value="N6_Mtase"/>
    <property type="match status" value="1"/>
</dbReference>
<dbReference type="InterPro" id="IPR054520">
    <property type="entry name" value="M_Eco57I_C"/>
</dbReference>
<dbReference type="EC" id="2.1.1.72" evidence="2"/>
<dbReference type="GO" id="GO:0008170">
    <property type="term" value="F:N-methyltransferase activity"/>
    <property type="evidence" value="ECO:0007669"/>
    <property type="project" value="InterPro"/>
</dbReference>
<name>A0A558B874_9GAMM</name>
<feature type="domain" description="Type II methyltransferase M.Eco57I C-terminal" evidence="9">
    <location>
        <begin position="271"/>
        <end position="525"/>
    </location>
</feature>
<dbReference type="GO" id="GO:0003677">
    <property type="term" value="F:DNA binding"/>
    <property type="evidence" value="ECO:0007669"/>
    <property type="project" value="InterPro"/>
</dbReference>
<dbReference type="Proteomes" id="UP000319142">
    <property type="component" value="Unassembled WGS sequence"/>
</dbReference>
<evidence type="ECO:0000256" key="1">
    <source>
        <dbReference type="ARBA" id="ARBA00006594"/>
    </source>
</evidence>
<dbReference type="PANTHER" id="PTHR33841:SF5">
    <property type="entry name" value="DNA METHYLASE (MODIFICATION METHYLASE) (METHYLTRANSFERASE)-RELATED"/>
    <property type="match status" value="1"/>
</dbReference>
<keyword evidence="5" id="KW-0949">S-adenosyl-L-methionine</keyword>
<dbReference type="PROSITE" id="PS00092">
    <property type="entry name" value="N6_MTASE"/>
    <property type="match status" value="1"/>
</dbReference>
<dbReference type="PRINTS" id="PR00507">
    <property type="entry name" value="N12N6MTFRASE"/>
</dbReference>
<keyword evidence="6" id="KW-0680">Restriction system</keyword>
<evidence type="ECO:0000256" key="4">
    <source>
        <dbReference type="ARBA" id="ARBA00022679"/>
    </source>
</evidence>
<evidence type="ECO:0000256" key="5">
    <source>
        <dbReference type="ARBA" id="ARBA00022691"/>
    </source>
</evidence>
<dbReference type="InterPro" id="IPR003356">
    <property type="entry name" value="DNA_methylase_A-5"/>
</dbReference>
<dbReference type="Pfam" id="PF22837">
    <property type="entry name" value="M_Eco57I_C"/>
    <property type="match status" value="1"/>
</dbReference>
<proteinExistence type="inferred from homology"/>
<dbReference type="GO" id="GO:0032259">
    <property type="term" value="P:methylation"/>
    <property type="evidence" value="ECO:0007669"/>
    <property type="project" value="UniProtKB-KW"/>
</dbReference>
<evidence type="ECO:0000256" key="2">
    <source>
        <dbReference type="ARBA" id="ARBA00011900"/>
    </source>
</evidence>
<organism evidence="10 11">
    <name type="scientific">Marinobacter vinifirmus</name>
    <dbReference type="NCBI Taxonomy" id="355591"/>
    <lineage>
        <taxon>Bacteria</taxon>
        <taxon>Pseudomonadati</taxon>
        <taxon>Pseudomonadota</taxon>
        <taxon>Gammaproteobacteria</taxon>
        <taxon>Pseudomonadales</taxon>
        <taxon>Marinobacteraceae</taxon>
        <taxon>Marinobacter</taxon>
    </lineage>
</organism>
<dbReference type="RefSeq" id="WP_273133910.1">
    <property type="nucleotide sequence ID" value="NZ_VMRX01000030.1"/>
</dbReference>
<dbReference type="PANTHER" id="PTHR33841">
    <property type="entry name" value="DNA METHYLTRANSFERASE YEEA-RELATED"/>
    <property type="match status" value="1"/>
</dbReference>
<evidence type="ECO:0000313" key="10">
    <source>
        <dbReference type="EMBL" id="TVT32698.1"/>
    </source>
</evidence>
<reference evidence="10 11" key="1">
    <citation type="submission" date="2019-07" db="EMBL/GenBank/DDBJ databases">
        <title>The pathways for chlorine oxyanion respiration interact through the shared metabolite chlorate.</title>
        <authorList>
            <person name="Barnum T.P."/>
            <person name="Cheng Y."/>
            <person name="Hill K.A."/>
            <person name="Lucas L.N."/>
            <person name="Carlson H.K."/>
            <person name="Coates J.D."/>
        </authorList>
    </citation>
    <scope>NUCLEOTIDE SEQUENCE [LARGE SCALE GENOMIC DNA]</scope>
    <source>
        <strain evidence="10">UCB</strain>
    </source>
</reference>
<evidence type="ECO:0000256" key="6">
    <source>
        <dbReference type="ARBA" id="ARBA00022747"/>
    </source>
</evidence>
<accession>A0A558B874</accession>
<dbReference type="AlphaFoldDB" id="A0A558B874"/>
<keyword evidence="4" id="KW-0808">Transferase</keyword>
<gene>
    <name evidence="10" type="ORF">FHK81_11580</name>
</gene>
<comment type="caution">
    <text evidence="10">The sequence shown here is derived from an EMBL/GenBank/DDBJ whole genome shotgun (WGS) entry which is preliminary data.</text>
</comment>
<dbReference type="InterPro" id="IPR029063">
    <property type="entry name" value="SAM-dependent_MTases_sf"/>
</dbReference>
<dbReference type="GO" id="GO:0009007">
    <property type="term" value="F:site-specific DNA-methyltransferase (adenine-specific) activity"/>
    <property type="evidence" value="ECO:0007669"/>
    <property type="project" value="UniProtKB-EC"/>
</dbReference>
<dbReference type="Gene3D" id="3.40.50.150">
    <property type="entry name" value="Vaccinia Virus protein VP39"/>
    <property type="match status" value="1"/>
</dbReference>
<protein>
    <recommendedName>
        <fullName evidence="2">site-specific DNA-methyltransferase (adenine-specific)</fullName>
        <ecNumber evidence="2">2.1.1.72</ecNumber>
    </recommendedName>
</protein>
<dbReference type="EMBL" id="VMRX01000030">
    <property type="protein sequence ID" value="TVT32698.1"/>
    <property type="molecule type" value="Genomic_DNA"/>
</dbReference>
<dbReference type="InterPro" id="IPR050953">
    <property type="entry name" value="N4_N6_ade-DNA_methylase"/>
</dbReference>
<evidence type="ECO:0000256" key="3">
    <source>
        <dbReference type="ARBA" id="ARBA00022603"/>
    </source>
</evidence>
<sequence length="562" mass="63674">MNVHSDKRRKELGAYYTPDGLSQVLADWAIRSSENQVLEPSFGGCGFLEASVGRLKALKARNPVANLYGADVDPEAFKYLSRKLGNLSSIEGKFLLKDFLAVKAEDFNCNNFDVALGNPPYVSYHNMGQAQRASCFEIFNTSSVPKKFPGRHASLWAFFVLHALSFLREEARAAWVLPSSLLHADYAREVTETYKKHFKTIQIIKLNQRLFQASGADELSVILLADGFSKNEISENYTQYSVAKNIDELKLSIEGFSFDETRNSSGSNYKHSIISKRAFYEYKKMEASSRTKLMGQVSDVLIGMVTGKNNSFVIDKNTSIDHCLEDGDLRPVVSKFSDMFGLVHTKKRHEKLVENGARALLVCPADITVRGSRVRQYLAMISRDDRVKNKTFKKRRFWFYPDDERYPDAFLSYMTDKGPKLIVNSAKVNCTNSIHRVFFHDIYRNYNRRGIATSMLSSYTQLSAELSGRSYGSGVLKLEPSAAKNVSLFFSKNCIDSLAEISAKIDRMLIIGKYEEARRLVDEAICESEGLSIDTFDAFFVAVNKLRNDRYEGLNRIFEFSE</sequence>
<evidence type="ECO:0000313" key="11">
    <source>
        <dbReference type="Proteomes" id="UP000319142"/>
    </source>
</evidence>
<dbReference type="InterPro" id="IPR002052">
    <property type="entry name" value="DNA_methylase_N6_adenine_CS"/>
</dbReference>
<dbReference type="SUPFAM" id="SSF53335">
    <property type="entry name" value="S-adenosyl-L-methionine-dependent methyltransferases"/>
    <property type="match status" value="1"/>
</dbReference>
<comment type="similarity">
    <text evidence="1">Belongs to the N(4)/N(6)-methyltransferase family.</text>
</comment>
<dbReference type="CDD" id="cd02440">
    <property type="entry name" value="AdoMet_MTases"/>
    <property type="match status" value="1"/>
</dbReference>
<feature type="domain" description="DNA methylase adenine-specific" evidence="8">
    <location>
        <begin position="5"/>
        <end position="217"/>
    </location>
</feature>
<dbReference type="GO" id="GO:0009307">
    <property type="term" value="P:DNA restriction-modification system"/>
    <property type="evidence" value="ECO:0007669"/>
    <property type="project" value="UniProtKB-KW"/>
</dbReference>
<keyword evidence="3 10" id="KW-0489">Methyltransferase</keyword>
<evidence type="ECO:0000259" key="8">
    <source>
        <dbReference type="Pfam" id="PF02384"/>
    </source>
</evidence>
<evidence type="ECO:0000256" key="7">
    <source>
        <dbReference type="ARBA" id="ARBA00047942"/>
    </source>
</evidence>
<comment type="catalytic activity">
    <reaction evidence="7">
        <text>a 2'-deoxyadenosine in DNA + S-adenosyl-L-methionine = an N(6)-methyl-2'-deoxyadenosine in DNA + S-adenosyl-L-homocysteine + H(+)</text>
        <dbReference type="Rhea" id="RHEA:15197"/>
        <dbReference type="Rhea" id="RHEA-COMP:12418"/>
        <dbReference type="Rhea" id="RHEA-COMP:12419"/>
        <dbReference type="ChEBI" id="CHEBI:15378"/>
        <dbReference type="ChEBI" id="CHEBI:57856"/>
        <dbReference type="ChEBI" id="CHEBI:59789"/>
        <dbReference type="ChEBI" id="CHEBI:90615"/>
        <dbReference type="ChEBI" id="CHEBI:90616"/>
        <dbReference type="EC" id="2.1.1.72"/>
    </reaction>
</comment>